<comment type="caution">
    <text evidence="1">The sequence shown here is derived from an EMBL/GenBank/DDBJ whole genome shotgun (WGS) entry which is preliminary data.</text>
</comment>
<dbReference type="AlphaFoldDB" id="A0A328B5W3"/>
<accession>A0A328B5W3</accession>
<evidence type="ECO:0000313" key="2">
    <source>
        <dbReference type="Proteomes" id="UP000249842"/>
    </source>
</evidence>
<name>A0A328B5W3_9CAUL</name>
<dbReference type="InterPro" id="IPR038765">
    <property type="entry name" value="Papain-like_cys_pep_sf"/>
</dbReference>
<sequence>MSAPFRTVGQSVVARALSRRSDRPLLSLSAWPCVDAAMAIDPDVLSQLPPRPYAEVRRQVRDGDILLCSADDSFSRLIRWSTRSPWSHVAIAFQLEEIGRVIVLECVEKLGVRAVPLSSFVARTSNGTEPYPGRILLARHAGMAAKSRAKPLKKMAEFAFGRLGDRFSQAEVLKIALRIVLSRFDVRLHPSLGPKNEFICSEYVARCFETVGLEFPWDGLGFMAPADIAGDPRLEAVAQIRT</sequence>
<organism evidence="1 2">
    <name type="scientific">Phenylobacterium hankyongense</name>
    <dbReference type="NCBI Taxonomy" id="1813876"/>
    <lineage>
        <taxon>Bacteria</taxon>
        <taxon>Pseudomonadati</taxon>
        <taxon>Pseudomonadota</taxon>
        <taxon>Alphaproteobacteria</taxon>
        <taxon>Caulobacterales</taxon>
        <taxon>Caulobacteraceae</taxon>
        <taxon>Phenylobacterium</taxon>
    </lineage>
</organism>
<dbReference type="EMBL" id="QFYP01000001">
    <property type="protein sequence ID" value="RAK61326.1"/>
    <property type="molecule type" value="Genomic_DNA"/>
</dbReference>
<protein>
    <recommendedName>
        <fullName evidence="3">Permuted papain-like amidase YaeF/Yiix C92 family enzyme</fullName>
    </recommendedName>
</protein>
<reference evidence="2" key="1">
    <citation type="submission" date="2018-05" db="EMBL/GenBank/DDBJ databases">
        <authorList>
            <person name="Li X."/>
        </authorList>
    </citation>
    <scope>NUCLEOTIDE SEQUENCE [LARGE SCALE GENOMIC DNA]</scope>
    <source>
        <strain evidence="2">HKS-05</strain>
    </source>
</reference>
<keyword evidence="2" id="KW-1185">Reference proteome</keyword>
<dbReference type="InterPro" id="IPR024453">
    <property type="entry name" value="Peptidase_C92"/>
</dbReference>
<dbReference type="Proteomes" id="UP000249842">
    <property type="component" value="Unassembled WGS sequence"/>
</dbReference>
<evidence type="ECO:0000313" key="1">
    <source>
        <dbReference type="EMBL" id="RAK61326.1"/>
    </source>
</evidence>
<dbReference type="OrthoDB" id="2843884at2"/>
<evidence type="ECO:0008006" key="3">
    <source>
        <dbReference type="Google" id="ProtNLM"/>
    </source>
</evidence>
<gene>
    <name evidence="1" type="ORF">DJ021_16710</name>
</gene>
<proteinExistence type="predicted"/>
<dbReference type="SUPFAM" id="SSF54001">
    <property type="entry name" value="Cysteine proteinases"/>
    <property type="match status" value="1"/>
</dbReference>
<dbReference type="Gene3D" id="3.90.1720.10">
    <property type="entry name" value="endopeptidase domain like (from Nostoc punctiforme)"/>
    <property type="match status" value="1"/>
</dbReference>
<dbReference type="Pfam" id="PF05708">
    <property type="entry name" value="Peptidase_C92"/>
    <property type="match status" value="1"/>
</dbReference>